<feature type="compositionally biased region" description="Basic residues" evidence="1">
    <location>
        <begin position="99"/>
        <end position="111"/>
    </location>
</feature>
<sequence length="224" mass="22801">PPPPGERRARRGGLSPFLPPGGGTGAPGSARVHLPRGRSRDRATAVRGHGGPGAGPPRHGTGGTGPVRAGRGPRRGAGAVPRAGPGGGAAGPGEVPPGRARRGRRRRRRGKVVISDVGPARPRPVIARVRGGRRRETDGRGALPPREGFPPPPRAGGGEGRGGGRVRSAVEGGPDEVRRLERGEEDVRRRFEWGRAEAVHPGEGRAGVNAGGAASDGYLVGISA</sequence>
<evidence type="ECO:0000313" key="3">
    <source>
        <dbReference type="Proteomes" id="UP000266841"/>
    </source>
</evidence>
<comment type="caution">
    <text evidence="2">The sequence shown here is derived from an EMBL/GenBank/DDBJ whole genome shotgun (WGS) entry which is preliminary data.</text>
</comment>
<dbReference type="EMBL" id="AGNL01008446">
    <property type="protein sequence ID" value="EJK70498.1"/>
    <property type="molecule type" value="Genomic_DNA"/>
</dbReference>
<dbReference type="Proteomes" id="UP000266841">
    <property type="component" value="Unassembled WGS sequence"/>
</dbReference>
<feature type="compositionally biased region" description="Basic and acidic residues" evidence="1">
    <location>
        <begin position="175"/>
        <end position="187"/>
    </location>
</feature>
<feature type="compositionally biased region" description="Low complexity" evidence="1">
    <location>
        <begin position="66"/>
        <end position="83"/>
    </location>
</feature>
<evidence type="ECO:0000313" key="2">
    <source>
        <dbReference type="EMBL" id="EJK70498.1"/>
    </source>
</evidence>
<name>K0SVQ3_THAOC</name>
<dbReference type="AlphaFoldDB" id="K0SVQ3"/>
<reference evidence="2 3" key="1">
    <citation type="journal article" date="2012" name="Genome Biol.">
        <title>Genome and low-iron response of an oceanic diatom adapted to chronic iron limitation.</title>
        <authorList>
            <person name="Lommer M."/>
            <person name="Specht M."/>
            <person name="Roy A.S."/>
            <person name="Kraemer L."/>
            <person name="Andreson R."/>
            <person name="Gutowska M.A."/>
            <person name="Wolf J."/>
            <person name="Bergner S.V."/>
            <person name="Schilhabel M.B."/>
            <person name="Klostermeier U.C."/>
            <person name="Beiko R.G."/>
            <person name="Rosenstiel P."/>
            <person name="Hippler M."/>
            <person name="Laroche J."/>
        </authorList>
    </citation>
    <scope>NUCLEOTIDE SEQUENCE [LARGE SCALE GENOMIC DNA]</scope>
    <source>
        <strain evidence="2 3">CCMP1005</strain>
    </source>
</reference>
<accession>K0SVQ3</accession>
<gene>
    <name evidence="2" type="ORF">THAOC_08136</name>
</gene>
<feature type="compositionally biased region" description="Low complexity" evidence="1">
    <location>
        <begin position="117"/>
        <end position="129"/>
    </location>
</feature>
<organism evidence="2 3">
    <name type="scientific">Thalassiosira oceanica</name>
    <name type="common">Marine diatom</name>
    <dbReference type="NCBI Taxonomy" id="159749"/>
    <lineage>
        <taxon>Eukaryota</taxon>
        <taxon>Sar</taxon>
        <taxon>Stramenopiles</taxon>
        <taxon>Ochrophyta</taxon>
        <taxon>Bacillariophyta</taxon>
        <taxon>Coscinodiscophyceae</taxon>
        <taxon>Thalassiosirophycidae</taxon>
        <taxon>Thalassiosirales</taxon>
        <taxon>Thalassiosiraceae</taxon>
        <taxon>Thalassiosira</taxon>
    </lineage>
</organism>
<feature type="non-terminal residue" evidence="2">
    <location>
        <position position="1"/>
    </location>
</feature>
<proteinExistence type="predicted"/>
<feature type="compositionally biased region" description="Gly residues" evidence="1">
    <location>
        <begin position="155"/>
        <end position="165"/>
    </location>
</feature>
<feature type="region of interest" description="Disordered" evidence="1">
    <location>
        <begin position="201"/>
        <end position="224"/>
    </location>
</feature>
<evidence type="ECO:0000256" key="1">
    <source>
        <dbReference type="SAM" id="MobiDB-lite"/>
    </source>
</evidence>
<protein>
    <submittedName>
        <fullName evidence="2">Uncharacterized protein</fullName>
    </submittedName>
</protein>
<feature type="region of interest" description="Disordered" evidence="1">
    <location>
        <begin position="1"/>
        <end position="187"/>
    </location>
</feature>
<keyword evidence="3" id="KW-1185">Reference proteome</keyword>